<accession>A0A976FNV4</accession>
<sequence length="130" mass="14769">MTSMSLSFILCDSKELLEPQDGQYHTTKTEASSVVGRTNQSSIILNSMNKDTAKIHSRKKGDGHIGKCSESTTFDRHEQHHVRQLQNMRQRRYRDRKKSTATALQANAEILRQENGEMEAAILEHLKANS</sequence>
<dbReference type="OrthoDB" id="102926at2759"/>
<protein>
    <submittedName>
        <fullName evidence="3">Uncharacterized protein</fullName>
    </submittedName>
</protein>
<evidence type="ECO:0000313" key="4">
    <source>
        <dbReference type="Proteomes" id="UP000294530"/>
    </source>
</evidence>
<keyword evidence="4" id="KW-1185">Reference proteome</keyword>
<comment type="caution">
    <text evidence="3">The sequence shown here is derived from an EMBL/GenBank/DDBJ whole genome shotgun (WGS) entry which is preliminary data.</text>
</comment>
<feature type="compositionally biased region" description="Basic residues" evidence="2">
    <location>
        <begin position="79"/>
        <end position="94"/>
    </location>
</feature>
<feature type="region of interest" description="Disordered" evidence="2">
    <location>
        <begin position="75"/>
        <end position="94"/>
    </location>
</feature>
<evidence type="ECO:0000313" key="3">
    <source>
        <dbReference type="EMBL" id="TDH69849.1"/>
    </source>
</evidence>
<proteinExistence type="predicted"/>
<dbReference type="EMBL" id="SHOA02000007">
    <property type="protein sequence ID" value="TDH69849.1"/>
    <property type="molecule type" value="Genomic_DNA"/>
</dbReference>
<dbReference type="RefSeq" id="XP_067819348.1">
    <property type="nucleotide sequence ID" value="XM_067962865.1"/>
</dbReference>
<dbReference type="Proteomes" id="UP000294530">
    <property type="component" value="Unassembled WGS sequence"/>
</dbReference>
<dbReference type="KEGG" id="blac:94348536"/>
<keyword evidence="1" id="KW-0175">Coiled coil</keyword>
<organism evidence="3 4">
    <name type="scientific">Bremia lactucae</name>
    <name type="common">Lettuce downy mildew</name>
    <dbReference type="NCBI Taxonomy" id="4779"/>
    <lineage>
        <taxon>Eukaryota</taxon>
        <taxon>Sar</taxon>
        <taxon>Stramenopiles</taxon>
        <taxon>Oomycota</taxon>
        <taxon>Peronosporomycetes</taxon>
        <taxon>Peronosporales</taxon>
        <taxon>Peronosporaceae</taxon>
        <taxon>Bremia</taxon>
    </lineage>
</organism>
<evidence type="ECO:0000256" key="1">
    <source>
        <dbReference type="SAM" id="Coils"/>
    </source>
</evidence>
<name>A0A976FNV4_BRELC</name>
<dbReference type="GeneID" id="94348536"/>
<gene>
    <name evidence="3" type="ORF">CCR75_004779</name>
</gene>
<reference evidence="3 4" key="1">
    <citation type="journal article" date="2021" name="Genome Biol.">
        <title>AFLAP: assembly-free linkage analysis pipeline using k-mers from genome sequencing data.</title>
        <authorList>
            <person name="Fletcher K."/>
            <person name="Zhang L."/>
            <person name="Gil J."/>
            <person name="Han R."/>
            <person name="Cavanaugh K."/>
            <person name="Michelmore R."/>
        </authorList>
    </citation>
    <scope>NUCLEOTIDE SEQUENCE [LARGE SCALE GENOMIC DNA]</scope>
    <source>
        <strain evidence="3 4">SF5</strain>
    </source>
</reference>
<dbReference type="AlphaFoldDB" id="A0A976FNV4"/>
<feature type="coiled-coil region" evidence="1">
    <location>
        <begin position="94"/>
        <end position="121"/>
    </location>
</feature>
<evidence type="ECO:0000256" key="2">
    <source>
        <dbReference type="SAM" id="MobiDB-lite"/>
    </source>
</evidence>